<dbReference type="KEGG" id="bcai:K788_0002886"/>
<gene>
    <name evidence="3" type="ORF">K788_0002886</name>
</gene>
<accession>A0A0P0RCX7</accession>
<evidence type="ECO:0000313" key="4">
    <source>
        <dbReference type="Proteomes" id="UP000019146"/>
    </source>
</evidence>
<evidence type="ECO:0000313" key="3">
    <source>
        <dbReference type="EMBL" id="ALL66370.1"/>
    </source>
</evidence>
<dbReference type="RefSeq" id="WP_035989522.1">
    <property type="nucleotide sequence ID" value="NZ_CP012747.1"/>
</dbReference>
<feature type="compositionally biased region" description="Basic and acidic residues" evidence="1">
    <location>
        <begin position="221"/>
        <end position="240"/>
    </location>
</feature>
<name>A0A0P0RCX7_9BURK</name>
<dbReference type="GeneID" id="69970344"/>
<evidence type="ECO:0000256" key="1">
    <source>
        <dbReference type="SAM" id="MobiDB-lite"/>
    </source>
</evidence>
<dbReference type="Pfam" id="PF07481">
    <property type="entry name" value="DUF1521"/>
    <property type="match status" value="1"/>
</dbReference>
<dbReference type="AlphaFoldDB" id="A0A0P0RCX7"/>
<reference evidence="3 4" key="1">
    <citation type="journal article" date="2014" name="Genome Announc.">
        <title>Draft Genome Sequence of the Haloacid-Degrading Burkholderia caribensis Strain MBA4.</title>
        <authorList>
            <person name="Pan Y."/>
            <person name="Kong K.F."/>
            <person name="Tsang J.S."/>
        </authorList>
    </citation>
    <scope>NUCLEOTIDE SEQUENCE [LARGE SCALE GENOMIC DNA]</scope>
    <source>
        <strain evidence="3 4">MBA4</strain>
    </source>
</reference>
<proteinExistence type="predicted"/>
<protein>
    <recommendedName>
        <fullName evidence="2">DUF1521 domain-containing protein</fullName>
    </recommendedName>
</protein>
<dbReference type="Proteomes" id="UP000019146">
    <property type="component" value="Chromosome 2"/>
</dbReference>
<dbReference type="InterPro" id="IPR011086">
    <property type="entry name" value="DUF1521"/>
</dbReference>
<dbReference type="EMBL" id="CP012747">
    <property type="protein sequence ID" value="ALL66370.1"/>
    <property type="molecule type" value="Genomic_DNA"/>
</dbReference>
<feature type="domain" description="DUF1521" evidence="2">
    <location>
        <begin position="120"/>
        <end position="272"/>
    </location>
</feature>
<sequence length="275" mass="29974">MQATFDSRIQASFNAMPSAINASNASYQNMMQLKAASFDPSLNNGFMSNQRFDATSYSQQFSQTRNGVSASMSASDYHESSTRFGYEQTFSFTSVQYQQNNQGAYRRDSGSDCFGGQTNWSDTAVKDNKSSIDLGEYKLDLNKKDSSMTLTNKQNGDATKIWGDPHIDTNGTSGMFKGPLTFDLPDHTKVTVGTQAQGNASYADNVTITRGNEAYSVKGLSEKDSSPLTVERSHNGRELDAQTPDGYTLVANGNGKGWIDPQTGRAPTAADFNKH</sequence>
<feature type="region of interest" description="Disordered" evidence="1">
    <location>
        <begin position="221"/>
        <end position="275"/>
    </location>
</feature>
<evidence type="ECO:0000259" key="2">
    <source>
        <dbReference type="Pfam" id="PF07481"/>
    </source>
</evidence>
<organism evidence="3 4">
    <name type="scientific">Paraburkholderia caribensis MBA4</name>
    <dbReference type="NCBI Taxonomy" id="1323664"/>
    <lineage>
        <taxon>Bacteria</taxon>
        <taxon>Pseudomonadati</taxon>
        <taxon>Pseudomonadota</taxon>
        <taxon>Betaproteobacteria</taxon>
        <taxon>Burkholderiales</taxon>
        <taxon>Burkholderiaceae</taxon>
        <taxon>Paraburkholderia</taxon>
    </lineage>
</organism>